<dbReference type="AlphaFoldDB" id="A0A6A5ZQT0"/>
<dbReference type="OrthoDB" id="2802411at2759"/>
<evidence type="ECO:0000256" key="7">
    <source>
        <dbReference type="SAM" id="Phobius"/>
    </source>
</evidence>
<feature type="signal peptide" evidence="8">
    <location>
        <begin position="1"/>
        <end position="21"/>
    </location>
</feature>
<proteinExistence type="inferred from homology"/>
<organism evidence="9 10">
    <name type="scientific">Lophiotrema nucula</name>
    <dbReference type="NCBI Taxonomy" id="690887"/>
    <lineage>
        <taxon>Eukaryota</taxon>
        <taxon>Fungi</taxon>
        <taxon>Dikarya</taxon>
        <taxon>Ascomycota</taxon>
        <taxon>Pezizomycotina</taxon>
        <taxon>Dothideomycetes</taxon>
        <taxon>Pleosporomycetidae</taxon>
        <taxon>Pleosporales</taxon>
        <taxon>Lophiotremataceae</taxon>
        <taxon>Lophiotrema</taxon>
    </lineage>
</organism>
<feature type="transmembrane region" description="Helical" evidence="7">
    <location>
        <begin position="32"/>
        <end position="53"/>
    </location>
</feature>
<keyword evidence="8" id="KW-0732">Signal</keyword>
<keyword evidence="5 7" id="KW-0472">Membrane</keyword>
<dbReference type="PANTHER" id="PTHR21659:SF57">
    <property type="entry name" value="PLASMA MEMBRANE PROTEOLIPID 31"/>
    <property type="match status" value="1"/>
</dbReference>
<evidence type="ECO:0000256" key="4">
    <source>
        <dbReference type="ARBA" id="ARBA00022989"/>
    </source>
</evidence>
<dbReference type="PROSITE" id="PS01309">
    <property type="entry name" value="UPF0057"/>
    <property type="match status" value="1"/>
</dbReference>
<dbReference type="Pfam" id="PF01679">
    <property type="entry name" value="Pmp3"/>
    <property type="match status" value="1"/>
</dbReference>
<comment type="similarity">
    <text evidence="2">Belongs to the UPF0057 (PMP3) family.</text>
</comment>
<dbReference type="InterPro" id="IPR000612">
    <property type="entry name" value="PMP3"/>
</dbReference>
<dbReference type="GO" id="GO:0016020">
    <property type="term" value="C:membrane"/>
    <property type="evidence" value="ECO:0007669"/>
    <property type="project" value="UniProtKB-SubCell"/>
</dbReference>
<accession>A0A6A5ZQT0</accession>
<evidence type="ECO:0000256" key="1">
    <source>
        <dbReference type="ARBA" id="ARBA00004370"/>
    </source>
</evidence>
<keyword evidence="10" id="KW-1185">Reference proteome</keyword>
<name>A0A6A5ZQT0_9PLEO</name>
<keyword evidence="4 7" id="KW-1133">Transmembrane helix</keyword>
<feature type="chain" id="PRO_5025616512" description="Stress response RCI peptide" evidence="8">
    <location>
        <begin position="22"/>
        <end position="178"/>
    </location>
</feature>
<evidence type="ECO:0000256" key="8">
    <source>
        <dbReference type="SAM" id="SignalP"/>
    </source>
</evidence>
<keyword evidence="3 7" id="KW-0812">Transmembrane</keyword>
<protein>
    <recommendedName>
        <fullName evidence="11">Stress response RCI peptide</fullName>
    </recommendedName>
</protein>
<dbReference type="Proteomes" id="UP000799770">
    <property type="component" value="Unassembled WGS sequence"/>
</dbReference>
<reference evidence="9" key="1">
    <citation type="journal article" date="2020" name="Stud. Mycol.">
        <title>101 Dothideomycetes genomes: a test case for predicting lifestyles and emergence of pathogens.</title>
        <authorList>
            <person name="Haridas S."/>
            <person name="Albert R."/>
            <person name="Binder M."/>
            <person name="Bloem J."/>
            <person name="Labutti K."/>
            <person name="Salamov A."/>
            <person name="Andreopoulos B."/>
            <person name="Baker S."/>
            <person name="Barry K."/>
            <person name="Bills G."/>
            <person name="Bluhm B."/>
            <person name="Cannon C."/>
            <person name="Castanera R."/>
            <person name="Culley D."/>
            <person name="Daum C."/>
            <person name="Ezra D."/>
            <person name="Gonzalez J."/>
            <person name="Henrissat B."/>
            <person name="Kuo A."/>
            <person name="Liang C."/>
            <person name="Lipzen A."/>
            <person name="Lutzoni F."/>
            <person name="Magnuson J."/>
            <person name="Mondo S."/>
            <person name="Nolan M."/>
            <person name="Ohm R."/>
            <person name="Pangilinan J."/>
            <person name="Park H.-J."/>
            <person name="Ramirez L."/>
            <person name="Alfaro M."/>
            <person name="Sun H."/>
            <person name="Tritt A."/>
            <person name="Yoshinaga Y."/>
            <person name="Zwiers L.-H."/>
            <person name="Turgeon B."/>
            <person name="Goodwin S."/>
            <person name="Spatafora J."/>
            <person name="Crous P."/>
            <person name="Grigoriev I."/>
        </authorList>
    </citation>
    <scope>NUCLEOTIDE SEQUENCE</scope>
    <source>
        <strain evidence="9">CBS 627.86</strain>
    </source>
</reference>
<evidence type="ECO:0008006" key="11">
    <source>
        <dbReference type="Google" id="ProtNLM"/>
    </source>
</evidence>
<sequence>MCGADCFLFLLAVLFPPIAVWVKRGICSADSLINLALCCLGFLPGLLHAWYIILQYPDQSDYYAPDGERGEGDGSVTYYYVARGPAPRHGTQQGQQSYGAIGNEPSNGAFPGQQQSGTVNAFKQPERQQQVVYKQQGVPGQEVGAGSSANAEGSQPAGPPPTYAEVIKGDHKVQDQGQ</sequence>
<evidence type="ECO:0000313" key="10">
    <source>
        <dbReference type="Proteomes" id="UP000799770"/>
    </source>
</evidence>
<evidence type="ECO:0000313" key="9">
    <source>
        <dbReference type="EMBL" id="KAF2121505.1"/>
    </source>
</evidence>
<dbReference type="EMBL" id="ML977312">
    <property type="protein sequence ID" value="KAF2121505.1"/>
    <property type="molecule type" value="Genomic_DNA"/>
</dbReference>
<gene>
    <name evidence="9" type="ORF">BDV96DRAFT_594698</name>
</gene>
<evidence type="ECO:0000256" key="6">
    <source>
        <dbReference type="SAM" id="MobiDB-lite"/>
    </source>
</evidence>
<feature type="region of interest" description="Disordered" evidence="6">
    <location>
        <begin position="84"/>
        <end position="178"/>
    </location>
</feature>
<comment type="subcellular location">
    <subcellularLocation>
        <location evidence="1">Membrane</location>
    </subcellularLocation>
</comment>
<evidence type="ECO:0000256" key="2">
    <source>
        <dbReference type="ARBA" id="ARBA00009530"/>
    </source>
</evidence>
<evidence type="ECO:0000256" key="3">
    <source>
        <dbReference type="ARBA" id="ARBA00022692"/>
    </source>
</evidence>
<dbReference type="PANTHER" id="PTHR21659">
    <property type="entry name" value="HYDROPHOBIC PROTEIN RCI2 LOW TEMPERATURE AND SALT RESPONSIVE PROTEIN LTI6 -RELATED"/>
    <property type="match status" value="1"/>
</dbReference>
<evidence type="ECO:0000256" key="5">
    <source>
        <dbReference type="ARBA" id="ARBA00023136"/>
    </source>
</evidence>
<feature type="compositionally biased region" description="Polar residues" evidence="6">
    <location>
        <begin position="112"/>
        <end position="133"/>
    </location>
</feature>
<feature type="compositionally biased region" description="Basic and acidic residues" evidence="6">
    <location>
        <begin position="167"/>
        <end position="178"/>
    </location>
</feature>